<keyword evidence="3" id="KW-1185">Reference proteome</keyword>
<evidence type="ECO:0008006" key="4">
    <source>
        <dbReference type="Google" id="ProtNLM"/>
    </source>
</evidence>
<keyword evidence="1" id="KW-0812">Transmembrane</keyword>
<feature type="transmembrane region" description="Helical" evidence="1">
    <location>
        <begin position="125"/>
        <end position="147"/>
    </location>
</feature>
<protein>
    <recommendedName>
        <fullName evidence="4">DUF1705 domain-containing protein</fullName>
    </recommendedName>
</protein>
<name>A0ABR9S726_9BURK</name>
<feature type="transmembrane region" description="Helical" evidence="1">
    <location>
        <begin position="159"/>
        <end position="180"/>
    </location>
</feature>
<keyword evidence="1" id="KW-0472">Membrane</keyword>
<sequence>MALRLFRTTGYSTLLMPGEARIAPHPARLVLFASLWLGVVGNVAVWRALAGALDWRTAVAVAALVGGACGVTFSILGWRRTLKPAITIALIAGALVAAGLWNQRLPIETLWQGPPRTLLPPWTSFMRWEVLLMVLLLAVVPIVWLWNHAVRRLPGQAQMQSNILGAVFGAVVFAVGLFLLRA</sequence>
<comment type="caution">
    <text evidence="2">The sequence shown here is derived from an EMBL/GenBank/DDBJ whole genome shotgun (WGS) entry which is preliminary data.</text>
</comment>
<evidence type="ECO:0000313" key="3">
    <source>
        <dbReference type="Proteomes" id="UP000806285"/>
    </source>
</evidence>
<proteinExistence type="predicted"/>
<organism evidence="2 3">
    <name type="scientific">Ramlibacter pallidus</name>
    <dbReference type="NCBI Taxonomy" id="2780087"/>
    <lineage>
        <taxon>Bacteria</taxon>
        <taxon>Pseudomonadati</taxon>
        <taxon>Pseudomonadota</taxon>
        <taxon>Betaproteobacteria</taxon>
        <taxon>Burkholderiales</taxon>
        <taxon>Comamonadaceae</taxon>
        <taxon>Ramlibacter</taxon>
    </lineage>
</organism>
<feature type="transmembrane region" description="Helical" evidence="1">
    <location>
        <begin position="85"/>
        <end position="105"/>
    </location>
</feature>
<dbReference type="RefSeq" id="WP_193677441.1">
    <property type="nucleotide sequence ID" value="NZ_JADDIV010000004.1"/>
</dbReference>
<feature type="transmembrane region" description="Helical" evidence="1">
    <location>
        <begin position="55"/>
        <end position="78"/>
    </location>
</feature>
<reference evidence="2 3" key="1">
    <citation type="submission" date="2020-10" db="EMBL/GenBank/DDBJ databases">
        <title>Ramlibacter sp. HM2 16S ribosomal RNA gene Genome sequencing and assembly.</title>
        <authorList>
            <person name="Kang M."/>
        </authorList>
    </citation>
    <scope>NUCLEOTIDE SEQUENCE [LARGE SCALE GENOMIC DNA]</scope>
    <source>
        <strain evidence="2 3">HM2</strain>
    </source>
</reference>
<gene>
    <name evidence="2" type="ORF">IM787_14770</name>
</gene>
<dbReference type="EMBL" id="JADDIV010000004">
    <property type="protein sequence ID" value="MBE7368822.1"/>
    <property type="molecule type" value="Genomic_DNA"/>
</dbReference>
<evidence type="ECO:0000256" key="1">
    <source>
        <dbReference type="SAM" id="Phobius"/>
    </source>
</evidence>
<feature type="transmembrane region" description="Helical" evidence="1">
    <location>
        <begin position="29"/>
        <end position="49"/>
    </location>
</feature>
<dbReference type="Proteomes" id="UP000806285">
    <property type="component" value="Unassembled WGS sequence"/>
</dbReference>
<evidence type="ECO:0000313" key="2">
    <source>
        <dbReference type="EMBL" id="MBE7368822.1"/>
    </source>
</evidence>
<accession>A0ABR9S726</accession>
<keyword evidence="1" id="KW-1133">Transmembrane helix</keyword>